<comment type="caution">
    <text evidence="1">The sequence shown here is derived from an EMBL/GenBank/DDBJ whole genome shotgun (WGS) entry which is preliminary data.</text>
</comment>
<dbReference type="EMBL" id="CM055106">
    <property type="protein sequence ID" value="KAJ7530137.1"/>
    <property type="molecule type" value="Genomic_DNA"/>
</dbReference>
<proteinExistence type="predicted"/>
<accession>A0ACC2BKB4</accession>
<reference evidence="2" key="1">
    <citation type="journal article" date="2024" name="Proc. Natl. Acad. Sci. U.S.A.">
        <title>Extraordinary preservation of gene collinearity over three hundred million years revealed in homosporous lycophytes.</title>
        <authorList>
            <person name="Li C."/>
            <person name="Wickell D."/>
            <person name="Kuo L.Y."/>
            <person name="Chen X."/>
            <person name="Nie B."/>
            <person name="Liao X."/>
            <person name="Peng D."/>
            <person name="Ji J."/>
            <person name="Jenkins J."/>
            <person name="Williams M."/>
            <person name="Shu S."/>
            <person name="Plott C."/>
            <person name="Barry K."/>
            <person name="Rajasekar S."/>
            <person name="Grimwood J."/>
            <person name="Han X."/>
            <person name="Sun S."/>
            <person name="Hou Z."/>
            <person name="He W."/>
            <person name="Dai G."/>
            <person name="Sun C."/>
            <person name="Schmutz J."/>
            <person name="Leebens-Mack J.H."/>
            <person name="Li F.W."/>
            <person name="Wang L."/>
        </authorList>
    </citation>
    <scope>NUCLEOTIDE SEQUENCE [LARGE SCALE GENOMIC DNA]</scope>
    <source>
        <strain evidence="2">cv. PW_Plant_1</strain>
    </source>
</reference>
<name>A0ACC2BKB4_DIPCM</name>
<evidence type="ECO:0000313" key="2">
    <source>
        <dbReference type="Proteomes" id="UP001162992"/>
    </source>
</evidence>
<keyword evidence="2" id="KW-1185">Reference proteome</keyword>
<dbReference type="Proteomes" id="UP001162992">
    <property type="component" value="Chromosome 15"/>
</dbReference>
<organism evidence="1 2">
    <name type="scientific">Diphasiastrum complanatum</name>
    <name type="common">Issler's clubmoss</name>
    <name type="synonym">Lycopodium complanatum</name>
    <dbReference type="NCBI Taxonomy" id="34168"/>
    <lineage>
        <taxon>Eukaryota</taxon>
        <taxon>Viridiplantae</taxon>
        <taxon>Streptophyta</taxon>
        <taxon>Embryophyta</taxon>
        <taxon>Tracheophyta</taxon>
        <taxon>Lycopodiopsida</taxon>
        <taxon>Lycopodiales</taxon>
        <taxon>Lycopodiaceae</taxon>
        <taxon>Lycopodioideae</taxon>
        <taxon>Diphasiastrum</taxon>
    </lineage>
</organism>
<gene>
    <name evidence="1" type="ORF">O6H91_15G080700</name>
</gene>
<sequence length="497" mass="52991">MAAATLSCVPLETLASAFQGQYSENSSVLGFSRRCMGDDSYCSLRLKKVCCHPSFGKAHTVLCLRYRKATCSLSYTKGLTAKVLTSMLRKAESRGMKAASFMHSFQSSDTTAEQHSEQPYGVPEIKVPKHWDVVGLGQAMVDFSGIVGDDIIQKLALTKGTRKIVNHEERGKVLRALDGCSYKLSAGGSLSNTLVALSRLGMTREPSLNVAMTGSVGSDPLGGFYRTKLLRANVHFLSKPINNGTTGTVIVLTTPDAQRTMLSYQGMSSVVNFDKTLEEAVARSKILVIEGYLWDIPETIEAISKACKRARDEGVLVALTASDVSCVSRHRRQFWDVMAESADILFMNGEEAKSLCGFGTYTNAAFAAQHLSKFCRVVSVTDGARGSYFGLKGEVVYISPAVCAAVDTCGAGDAYAAGVLYGLLCGVPDLKGIGNLAARVAAVVVGQQGTRLKEEDALELAASVTCVSSSVDQGVSQLLGMKADVSSLLVLAWMKAG</sequence>
<evidence type="ECO:0000313" key="1">
    <source>
        <dbReference type="EMBL" id="KAJ7530137.1"/>
    </source>
</evidence>
<protein>
    <submittedName>
        <fullName evidence="1">Uncharacterized protein</fullName>
    </submittedName>
</protein>